<dbReference type="AlphaFoldDB" id="A0A9P8W2G7"/>
<keyword evidence="2" id="KW-1185">Reference proteome</keyword>
<dbReference type="EMBL" id="JAGPYM010000018">
    <property type="protein sequence ID" value="KAH6885372.1"/>
    <property type="molecule type" value="Genomic_DNA"/>
</dbReference>
<proteinExistence type="predicted"/>
<comment type="caution">
    <text evidence="1">The sequence shown here is derived from an EMBL/GenBank/DDBJ whole genome shotgun (WGS) entry which is preliminary data.</text>
</comment>
<accession>A0A9P8W2G7</accession>
<reference evidence="1 2" key="1">
    <citation type="journal article" date="2021" name="Nat. Commun.">
        <title>Genetic determinants of endophytism in the Arabidopsis root mycobiome.</title>
        <authorList>
            <person name="Mesny F."/>
            <person name="Miyauchi S."/>
            <person name="Thiergart T."/>
            <person name="Pickel B."/>
            <person name="Atanasova L."/>
            <person name="Karlsson M."/>
            <person name="Huettel B."/>
            <person name="Barry K.W."/>
            <person name="Haridas S."/>
            <person name="Chen C."/>
            <person name="Bauer D."/>
            <person name="Andreopoulos W."/>
            <person name="Pangilinan J."/>
            <person name="LaButti K."/>
            <person name="Riley R."/>
            <person name="Lipzen A."/>
            <person name="Clum A."/>
            <person name="Drula E."/>
            <person name="Henrissat B."/>
            <person name="Kohler A."/>
            <person name="Grigoriev I.V."/>
            <person name="Martin F.M."/>
            <person name="Hacquard S."/>
        </authorList>
    </citation>
    <scope>NUCLEOTIDE SEQUENCE [LARGE SCALE GENOMIC DNA]</scope>
    <source>
        <strain evidence="1 2">MPI-CAGE-CH-0241</strain>
    </source>
</reference>
<dbReference type="Proteomes" id="UP000777438">
    <property type="component" value="Unassembled WGS sequence"/>
</dbReference>
<evidence type="ECO:0000313" key="1">
    <source>
        <dbReference type="EMBL" id="KAH6885372.1"/>
    </source>
</evidence>
<sequence length="211" mass="23840">MSSTGDGPLKLRISMEALVILDSLLQQACGLYRRVSSTSNFADHGHFSALLLIEYVRFETWLLSNGVIIWPPMEPHRLYEDALEGCVLVAKINRVPKKPNRQVAGDLSEITASVVKHFQDLDRARQRHSENTNEGDNHKLNPTTEEPALLALKDQRPRQIAIRQHLMKVPCFYCRGGFAWSSVEDVLTRDEVKASIHHLTEANDALDEFSP</sequence>
<organism evidence="1 2">
    <name type="scientific">Thelonectria olida</name>
    <dbReference type="NCBI Taxonomy" id="1576542"/>
    <lineage>
        <taxon>Eukaryota</taxon>
        <taxon>Fungi</taxon>
        <taxon>Dikarya</taxon>
        <taxon>Ascomycota</taxon>
        <taxon>Pezizomycotina</taxon>
        <taxon>Sordariomycetes</taxon>
        <taxon>Hypocreomycetidae</taxon>
        <taxon>Hypocreales</taxon>
        <taxon>Nectriaceae</taxon>
        <taxon>Thelonectria</taxon>
    </lineage>
</organism>
<dbReference type="OrthoDB" id="1911848at2759"/>
<evidence type="ECO:0000313" key="2">
    <source>
        <dbReference type="Proteomes" id="UP000777438"/>
    </source>
</evidence>
<protein>
    <submittedName>
        <fullName evidence="1">Uncharacterized protein</fullName>
    </submittedName>
</protein>
<name>A0A9P8W2G7_9HYPO</name>
<gene>
    <name evidence="1" type="ORF">B0T10DRAFT_550651</name>
</gene>